<dbReference type="KEGG" id="daur:Daura_45800"/>
<feature type="compositionally biased region" description="Pro residues" evidence="1">
    <location>
        <begin position="48"/>
        <end position="57"/>
    </location>
</feature>
<dbReference type="OrthoDB" id="3364225at2"/>
<gene>
    <name evidence="3" type="ORF">Daura_45800</name>
</gene>
<proteinExistence type="predicted"/>
<protein>
    <submittedName>
        <fullName evidence="3">Uncharacterized protein</fullName>
    </submittedName>
</protein>
<organism evidence="3 4">
    <name type="scientific">Dactylosporangium aurantiacum</name>
    <dbReference type="NCBI Taxonomy" id="35754"/>
    <lineage>
        <taxon>Bacteria</taxon>
        <taxon>Bacillati</taxon>
        <taxon>Actinomycetota</taxon>
        <taxon>Actinomycetes</taxon>
        <taxon>Micromonosporales</taxon>
        <taxon>Micromonosporaceae</taxon>
        <taxon>Dactylosporangium</taxon>
    </lineage>
</organism>
<evidence type="ECO:0000256" key="2">
    <source>
        <dbReference type="SAM" id="Phobius"/>
    </source>
</evidence>
<reference evidence="3" key="1">
    <citation type="submission" date="2021-04" db="EMBL/GenBank/DDBJ databases">
        <title>Dactylosporangium aurantiacum NRRL B-8018 full assembly.</title>
        <authorList>
            <person name="Hartkoorn R.C."/>
            <person name="Beaudoing E."/>
            <person name="Hot D."/>
        </authorList>
    </citation>
    <scope>NUCLEOTIDE SEQUENCE</scope>
    <source>
        <strain evidence="3">NRRL B-8018</strain>
    </source>
</reference>
<dbReference type="AlphaFoldDB" id="A0A9Q9IE84"/>
<dbReference type="RefSeq" id="WP_033365469.1">
    <property type="nucleotide sequence ID" value="NZ_CP073767.1"/>
</dbReference>
<accession>A0A9Q9IE84</accession>
<feature type="compositionally biased region" description="Pro residues" evidence="1">
    <location>
        <begin position="66"/>
        <end position="75"/>
    </location>
</feature>
<dbReference type="EMBL" id="CP073767">
    <property type="protein sequence ID" value="UWZ53751.1"/>
    <property type="molecule type" value="Genomic_DNA"/>
</dbReference>
<evidence type="ECO:0000313" key="4">
    <source>
        <dbReference type="Proteomes" id="UP001058003"/>
    </source>
</evidence>
<feature type="transmembrane region" description="Helical" evidence="2">
    <location>
        <begin position="102"/>
        <end position="122"/>
    </location>
</feature>
<keyword evidence="2" id="KW-1133">Transmembrane helix</keyword>
<keyword evidence="2" id="KW-0472">Membrane</keyword>
<feature type="compositionally biased region" description="Polar residues" evidence="1">
    <location>
        <begin position="10"/>
        <end position="20"/>
    </location>
</feature>
<keyword evidence="4" id="KW-1185">Reference proteome</keyword>
<feature type="region of interest" description="Disordered" evidence="1">
    <location>
        <begin position="1"/>
        <end position="92"/>
    </location>
</feature>
<sequence>MTLPDESPTERQPATPTWVGSASVPPGGSRRRRQWEDTLDLPAAPRTVPLPPDPSPPEIRYVPVPQYGPPPPGYRPPSGHRPPAGYGPPPPQYRPRKRRWPWVMLLLLTLCAGCCGGSYAWARPYWVQYPASIQVDATVPGLTRTGDANARKAATDIQKALTSDHPDESGFTVTYTDASNRQLRVIVAGATRFITDPTRDLEASIRKLPAALQVGAVRDIDPGPFGGEQRCAPARFDGRSATVCGWADHGVIALAVFPGKSLEQAGTLTHNIRGSIVRRD</sequence>
<evidence type="ECO:0000256" key="1">
    <source>
        <dbReference type="SAM" id="MobiDB-lite"/>
    </source>
</evidence>
<evidence type="ECO:0000313" key="3">
    <source>
        <dbReference type="EMBL" id="UWZ53751.1"/>
    </source>
</evidence>
<keyword evidence="2" id="KW-0812">Transmembrane</keyword>
<dbReference type="Proteomes" id="UP001058003">
    <property type="component" value="Chromosome"/>
</dbReference>
<name>A0A9Q9IE84_9ACTN</name>